<dbReference type="Gene3D" id="3.40.50.1000">
    <property type="entry name" value="HAD superfamily/HAD-like"/>
    <property type="match status" value="1"/>
</dbReference>
<accession>A0A395LI12</accession>
<name>A0A395LI12_9SPHN</name>
<comment type="caution">
    <text evidence="1">The sequence shown here is derived from an EMBL/GenBank/DDBJ whole genome shotgun (WGS) entry which is preliminary data.</text>
</comment>
<evidence type="ECO:0000313" key="1">
    <source>
        <dbReference type="EMBL" id="RDS76553.1"/>
    </source>
</evidence>
<dbReference type="SUPFAM" id="SSF56784">
    <property type="entry name" value="HAD-like"/>
    <property type="match status" value="1"/>
</dbReference>
<dbReference type="RefSeq" id="WP_115490782.1">
    <property type="nucleotide sequence ID" value="NZ_JACHWW010000001.1"/>
</dbReference>
<sequence>MNAPANLAARPLVITDCDEVLLHMVTHFRDWLGEEHAIDFAFDSPDFTEALTRRESGETVEQREIWNLLNGFFDTQMDRQRPIEGAVEAYGQLAEKADVVVLTNLLDHRREDRTRQLARHGIDAKVYTNQGPKGGAIARIIEEYGPRKTVFIDDLSQHHSSAREHVPDTVRLHLCGEPGLAPHIACGAEAGDAHARIDRWDAALPWIMERLEDKS</sequence>
<dbReference type="AlphaFoldDB" id="A0A395LI12"/>
<keyword evidence="1" id="KW-0378">Hydrolase</keyword>
<evidence type="ECO:0000313" key="2">
    <source>
        <dbReference type="Proteomes" id="UP000254101"/>
    </source>
</evidence>
<protein>
    <submittedName>
        <fullName evidence="1">HAD family hydrolase</fullName>
    </submittedName>
</protein>
<organism evidence="1 2">
    <name type="scientific">Alteriqipengyuania lutimaris</name>
    <dbReference type="NCBI Taxonomy" id="1538146"/>
    <lineage>
        <taxon>Bacteria</taxon>
        <taxon>Pseudomonadati</taxon>
        <taxon>Pseudomonadota</taxon>
        <taxon>Alphaproteobacteria</taxon>
        <taxon>Sphingomonadales</taxon>
        <taxon>Erythrobacteraceae</taxon>
        <taxon>Alteriqipengyuania</taxon>
    </lineage>
</organism>
<dbReference type="OrthoDB" id="7192139at2"/>
<reference evidence="1 2" key="1">
    <citation type="submission" date="2018-07" db="EMBL/GenBank/DDBJ databases">
        <title>Erythrobacter nanhaiensis sp. nov., a novel member of the genus Erythrobacter isolated from the South China Sea.</title>
        <authorList>
            <person name="Chen X."/>
            <person name="Liu J."/>
        </authorList>
    </citation>
    <scope>NUCLEOTIDE SEQUENCE [LARGE SCALE GENOMIC DNA]</scope>
    <source>
        <strain evidence="1 2">S-5</strain>
    </source>
</reference>
<dbReference type="InterPro" id="IPR023214">
    <property type="entry name" value="HAD_sf"/>
</dbReference>
<dbReference type="EMBL" id="QRBB01000001">
    <property type="protein sequence ID" value="RDS76553.1"/>
    <property type="molecule type" value="Genomic_DNA"/>
</dbReference>
<dbReference type="GO" id="GO:0016787">
    <property type="term" value="F:hydrolase activity"/>
    <property type="evidence" value="ECO:0007669"/>
    <property type="project" value="UniProtKB-KW"/>
</dbReference>
<dbReference type="Proteomes" id="UP000254101">
    <property type="component" value="Unassembled WGS sequence"/>
</dbReference>
<proteinExistence type="predicted"/>
<keyword evidence="2" id="KW-1185">Reference proteome</keyword>
<gene>
    <name evidence="1" type="ORF">DL238_02340</name>
</gene>
<dbReference type="InterPro" id="IPR036412">
    <property type="entry name" value="HAD-like_sf"/>
</dbReference>